<dbReference type="InterPro" id="IPR029058">
    <property type="entry name" value="AB_hydrolase_fold"/>
</dbReference>
<comment type="caution">
    <text evidence="4">The sequence shown here is derived from an EMBL/GenBank/DDBJ whole genome shotgun (WGS) entry which is preliminary data.</text>
</comment>
<proteinExistence type="predicted"/>
<evidence type="ECO:0000256" key="2">
    <source>
        <dbReference type="SAM" id="MobiDB-lite"/>
    </source>
</evidence>
<dbReference type="InterPro" id="IPR011042">
    <property type="entry name" value="6-blade_b-propeller_TolB-like"/>
</dbReference>
<dbReference type="PANTHER" id="PTHR42776">
    <property type="entry name" value="SERINE PEPTIDASE S9 FAMILY MEMBER"/>
    <property type="match status" value="1"/>
</dbReference>
<keyword evidence="1" id="KW-0378">Hydrolase</keyword>
<feature type="domain" description="Peptidase S9 prolyl oligopeptidase catalytic" evidence="3">
    <location>
        <begin position="450"/>
        <end position="659"/>
    </location>
</feature>
<dbReference type="Pfam" id="PF00326">
    <property type="entry name" value="Peptidase_S9"/>
    <property type="match status" value="1"/>
</dbReference>
<protein>
    <submittedName>
        <fullName evidence="4">S9 family peptidase</fullName>
    </submittedName>
</protein>
<dbReference type="InterPro" id="IPR001375">
    <property type="entry name" value="Peptidase_S9_cat"/>
</dbReference>
<dbReference type="RefSeq" id="WP_188312801.1">
    <property type="nucleotide sequence ID" value="NZ_JABTCG010000001.1"/>
</dbReference>
<dbReference type="Gene3D" id="3.40.50.1820">
    <property type="entry name" value="alpha/beta hydrolase"/>
    <property type="match status" value="1"/>
</dbReference>
<dbReference type="SUPFAM" id="SSF53474">
    <property type="entry name" value="alpha/beta-Hydrolases"/>
    <property type="match status" value="1"/>
</dbReference>
<reference evidence="4 5" key="1">
    <citation type="submission" date="2020-05" db="EMBL/GenBank/DDBJ databases">
        <title>The draft genome sequence of Maribacter arenosus CAU 1321.</title>
        <authorList>
            <person name="Mu L."/>
        </authorList>
    </citation>
    <scope>NUCLEOTIDE SEQUENCE [LARGE SCALE GENOMIC DNA]</scope>
    <source>
        <strain evidence="4 5">CAU 1321</strain>
    </source>
</reference>
<sequence length="688" mass="77530">MKTSNYFIIAIFFLVLSCAQNEKEMVEAPIPDLVDRELYFGNPDKIQVRISPDGKYFSYRAPVNGVMNIWVAPIENPDSAQPITQDTLRGIQSYQWSYKSGNILYAQDKGGDENWHVHLVDVESKTDTDLTPQEEIKGPDGKPLTDPNTGKIIRPRADIMSVSRETPDEILIQINNSEPSNMDVYKVDLNTHKMNMVVKDEAFLQIVADNKNNIRLAARTNPEGGQIVYKYKNGSWDEYFRVPQEDMLSFGFFGFDKNNENAYMIDSRGRDKAALYALNLETAEKKVIAENDKSDIADLLVHPTTYEVEAYATDYLRKQWIPLTDEAKADLDYLEGFKEGDLSIYFRSTDNNTWILAYDSPQEYLKYYKYDRKAKNAEMLVSSKPAFDDVELANMYPIEIESRDGLKLVSYLTIPRELDVDGRTSRPAPTVLLVHGGPWGRDNFGFNGLHQWLANRGYVVLSTNFRGSTGFGKNFVNIAAEEWAGKMHDDLIDAVNWMVEENIADKEKIAIMGGSYGGYATLVGLTYTPDVFACGVDIVGPSNLNTLLNTIPPYWKSFRDVFVHHIGDPDTEEGAALLEERSPLNRVDSIVKPLLIGQGANDPRVKQAEADQIVKAMKAKQIPVTYVLYPDEGHGFARPENNLSFFAVTEAFLAQHIGGRYQEIGDDFKNSSIQIIDPGNINSLKTPE</sequence>
<dbReference type="PROSITE" id="PS51257">
    <property type="entry name" value="PROKAR_LIPOPROTEIN"/>
    <property type="match status" value="1"/>
</dbReference>
<evidence type="ECO:0000313" key="4">
    <source>
        <dbReference type="EMBL" id="MBD0849689.1"/>
    </source>
</evidence>
<keyword evidence="5" id="KW-1185">Reference proteome</keyword>
<evidence type="ECO:0000256" key="1">
    <source>
        <dbReference type="ARBA" id="ARBA00022801"/>
    </source>
</evidence>
<feature type="region of interest" description="Disordered" evidence="2">
    <location>
        <begin position="126"/>
        <end position="150"/>
    </location>
</feature>
<feature type="compositionally biased region" description="Basic and acidic residues" evidence="2">
    <location>
        <begin position="126"/>
        <end position="140"/>
    </location>
</feature>
<dbReference type="SUPFAM" id="SSF82171">
    <property type="entry name" value="DPP6 N-terminal domain-like"/>
    <property type="match status" value="1"/>
</dbReference>
<evidence type="ECO:0000313" key="5">
    <source>
        <dbReference type="Proteomes" id="UP000598350"/>
    </source>
</evidence>
<accession>A0ABR7VCA1</accession>
<dbReference type="Gene3D" id="2.120.10.30">
    <property type="entry name" value="TolB, C-terminal domain"/>
    <property type="match status" value="1"/>
</dbReference>
<gene>
    <name evidence="4" type="ORF">HPE63_03335</name>
</gene>
<dbReference type="PANTHER" id="PTHR42776:SF27">
    <property type="entry name" value="DIPEPTIDYL PEPTIDASE FAMILY MEMBER 6"/>
    <property type="match status" value="1"/>
</dbReference>
<dbReference type="Proteomes" id="UP000598350">
    <property type="component" value="Unassembled WGS sequence"/>
</dbReference>
<organism evidence="4 5">
    <name type="scientific">Maribacter arenosus</name>
    <dbReference type="NCBI Taxonomy" id="1854708"/>
    <lineage>
        <taxon>Bacteria</taxon>
        <taxon>Pseudomonadati</taxon>
        <taxon>Bacteroidota</taxon>
        <taxon>Flavobacteriia</taxon>
        <taxon>Flavobacteriales</taxon>
        <taxon>Flavobacteriaceae</taxon>
        <taxon>Maribacter</taxon>
    </lineage>
</organism>
<evidence type="ECO:0000259" key="3">
    <source>
        <dbReference type="Pfam" id="PF00326"/>
    </source>
</evidence>
<dbReference type="EMBL" id="JABTCG010000001">
    <property type="protein sequence ID" value="MBD0849689.1"/>
    <property type="molecule type" value="Genomic_DNA"/>
</dbReference>
<name>A0ABR7VCA1_9FLAO</name>